<proteinExistence type="predicted"/>
<keyword evidence="1" id="KW-1133">Transmembrane helix</keyword>
<evidence type="ECO:0000256" key="1">
    <source>
        <dbReference type="SAM" id="Phobius"/>
    </source>
</evidence>
<evidence type="ECO:0000313" key="2">
    <source>
        <dbReference type="EMBL" id="CAL1711635.1"/>
    </source>
</evidence>
<reference evidence="3" key="1">
    <citation type="submission" date="2024-04" db="EMBL/GenBank/DDBJ databases">
        <authorList>
            <person name="Shaw F."/>
            <person name="Minotto A."/>
        </authorList>
    </citation>
    <scope>NUCLEOTIDE SEQUENCE [LARGE SCALE GENOMIC DNA]</scope>
</reference>
<name>A0ABP1DUY2_9APHY</name>
<sequence>MNINTTGVYAFKPTNLFIFVQHFLSKVLPLVFVVMSITAVVVRFICLVALGLTFVPITIASPAPLRKAWNIREADQVHALTLLDTLVPETPQIPEIKQGFHQQLLKQTRKLRERSQLGEIKREPEPKPYMGACVMGCYRSIEEQTETMITPEEPAADDNKKRALPLWMYSQKRGVEVIQDVAA</sequence>
<accession>A0ABP1DUY2</accession>
<organism evidence="2 3">
    <name type="scientific">Somion occarium</name>
    <dbReference type="NCBI Taxonomy" id="3059160"/>
    <lineage>
        <taxon>Eukaryota</taxon>
        <taxon>Fungi</taxon>
        <taxon>Dikarya</taxon>
        <taxon>Basidiomycota</taxon>
        <taxon>Agaricomycotina</taxon>
        <taxon>Agaricomycetes</taxon>
        <taxon>Polyporales</taxon>
        <taxon>Cerrenaceae</taxon>
        <taxon>Somion</taxon>
    </lineage>
</organism>
<dbReference type="EMBL" id="OZ037949">
    <property type="protein sequence ID" value="CAL1711635.1"/>
    <property type="molecule type" value="Genomic_DNA"/>
</dbReference>
<evidence type="ECO:0000313" key="3">
    <source>
        <dbReference type="Proteomes" id="UP001497453"/>
    </source>
</evidence>
<gene>
    <name evidence="2" type="ORF">GFSPODELE1_LOCUS8434</name>
</gene>
<keyword evidence="1" id="KW-0812">Transmembrane</keyword>
<keyword evidence="3" id="KW-1185">Reference proteome</keyword>
<protein>
    <submittedName>
        <fullName evidence="2">Uncharacterized protein</fullName>
    </submittedName>
</protein>
<dbReference type="Proteomes" id="UP001497453">
    <property type="component" value="Chromosome 6"/>
</dbReference>
<keyword evidence="1" id="KW-0472">Membrane</keyword>
<feature type="transmembrane region" description="Helical" evidence="1">
    <location>
        <begin position="30"/>
        <end position="57"/>
    </location>
</feature>